<evidence type="ECO:0000256" key="7">
    <source>
        <dbReference type="ARBA" id="ARBA00035633"/>
    </source>
</evidence>
<evidence type="ECO:0000256" key="9">
    <source>
        <dbReference type="ARBA" id="ARBA00049529"/>
    </source>
</evidence>
<comment type="caution">
    <text evidence="11">The sequence shown here is derived from an EMBL/GenBank/DDBJ whole genome shotgun (WGS) entry which is preliminary data.</text>
</comment>
<comment type="cofactor">
    <cofactor evidence="1">
        <name>pyridoxal 5'-phosphate</name>
        <dbReference type="ChEBI" id="CHEBI:597326"/>
    </cofactor>
</comment>
<name>A0ABV7CF16_9GAMM</name>
<gene>
    <name evidence="11" type="primary">pabC</name>
    <name evidence="11" type="ORF">ACFOEE_01455</name>
</gene>
<dbReference type="PANTHER" id="PTHR42743">
    <property type="entry name" value="AMINO-ACID AMINOTRANSFERASE"/>
    <property type="match status" value="1"/>
</dbReference>
<dbReference type="Pfam" id="PF01063">
    <property type="entry name" value="Aminotran_4"/>
    <property type="match status" value="1"/>
</dbReference>
<evidence type="ECO:0000256" key="5">
    <source>
        <dbReference type="ARBA" id="ARBA00022909"/>
    </source>
</evidence>
<keyword evidence="6 11" id="KW-0456">Lyase</keyword>
<evidence type="ECO:0000256" key="3">
    <source>
        <dbReference type="ARBA" id="ARBA00011738"/>
    </source>
</evidence>
<keyword evidence="4" id="KW-0663">Pyridoxal phosphate</keyword>
<dbReference type="InterPro" id="IPR001544">
    <property type="entry name" value="Aminotrans_IV"/>
</dbReference>
<dbReference type="Proteomes" id="UP001595453">
    <property type="component" value="Unassembled WGS sequence"/>
</dbReference>
<dbReference type="PANTHER" id="PTHR42743:SF2">
    <property type="entry name" value="AMINODEOXYCHORISMATE LYASE"/>
    <property type="match status" value="1"/>
</dbReference>
<dbReference type="InterPro" id="IPR050571">
    <property type="entry name" value="Class-IV_PLP-Dep_Aminotrnsfr"/>
</dbReference>
<organism evidence="11 12">
    <name type="scientific">Pseudoalteromonas fenneropenaei</name>
    <dbReference type="NCBI Taxonomy" id="1737459"/>
    <lineage>
        <taxon>Bacteria</taxon>
        <taxon>Pseudomonadati</taxon>
        <taxon>Pseudomonadota</taxon>
        <taxon>Gammaproteobacteria</taxon>
        <taxon>Alteromonadales</taxon>
        <taxon>Pseudoalteromonadaceae</taxon>
        <taxon>Pseudoalteromonas</taxon>
    </lineage>
</organism>
<comment type="similarity">
    <text evidence="2">Belongs to the class-IV pyridoxal-phosphate-dependent aminotransferase family.</text>
</comment>
<evidence type="ECO:0000313" key="11">
    <source>
        <dbReference type="EMBL" id="MFC3031191.1"/>
    </source>
</evidence>
<dbReference type="InterPro" id="IPR043131">
    <property type="entry name" value="BCAT-like_N"/>
</dbReference>
<keyword evidence="5" id="KW-0289">Folate biosynthesis</keyword>
<reference evidence="12" key="1">
    <citation type="journal article" date="2019" name="Int. J. Syst. Evol. Microbiol.">
        <title>The Global Catalogue of Microorganisms (GCM) 10K type strain sequencing project: providing services to taxonomists for standard genome sequencing and annotation.</title>
        <authorList>
            <consortium name="The Broad Institute Genomics Platform"/>
            <consortium name="The Broad Institute Genome Sequencing Center for Infectious Disease"/>
            <person name="Wu L."/>
            <person name="Ma J."/>
        </authorList>
    </citation>
    <scope>NUCLEOTIDE SEQUENCE [LARGE SCALE GENOMIC DNA]</scope>
    <source>
        <strain evidence="12">KCTC 42730</strain>
    </source>
</reference>
<protein>
    <recommendedName>
        <fullName evidence="8 10">Aminodeoxychorismate lyase</fullName>
        <ecNumber evidence="8 10">4.1.3.38</ecNumber>
    </recommendedName>
</protein>
<sequence>MHFANVIDTQDRGFNYGDGFFTTAKVVDGKVVHWPLHQARLVECAARLYFQPLDLVLIEQKVAEVVADSALAVVKIVITRGVGGRGYQPPRESSATVVVSLLPYPQHYDNLANTGIELGISPIKLAKQPLLAGLKTLNRLEQVLIKQAMQAENVDDVVVLDYDDHVVETSAANLLGVVNGQIVTPALTDCGILGVYLQHLMQRLAITAVTWPLSQWQQCDALFVCNSLMQLVAVKRLGTQYWDMKQVKILARQFGLYE</sequence>
<evidence type="ECO:0000256" key="8">
    <source>
        <dbReference type="ARBA" id="ARBA00035676"/>
    </source>
</evidence>
<dbReference type="SUPFAM" id="SSF56752">
    <property type="entry name" value="D-aminoacid aminotransferase-like PLP-dependent enzymes"/>
    <property type="match status" value="1"/>
</dbReference>
<proteinExistence type="inferred from homology"/>
<evidence type="ECO:0000256" key="1">
    <source>
        <dbReference type="ARBA" id="ARBA00001933"/>
    </source>
</evidence>
<evidence type="ECO:0000256" key="4">
    <source>
        <dbReference type="ARBA" id="ARBA00022898"/>
    </source>
</evidence>
<dbReference type="GO" id="GO:0008696">
    <property type="term" value="F:4-amino-4-deoxychorismate lyase activity"/>
    <property type="evidence" value="ECO:0007669"/>
    <property type="project" value="UniProtKB-EC"/>
</dbReference>
<keyword evidence="12" id="KW-1185">Reference proteome</keyword>
<evidence type="ECO:0000256" key="2">
    <source>
        <dbReference type="ARBA" id="ARBA00009320"/>
    </source>
</evidence>
<dbReference type="EMBL" id="JBHRSD010000002">
    <property type="protein sequence ID" value="MFC3031191.1"/>
    <property type="molecule type" value="Genomic_DNA"/>
</dbReference>
<dbReference type="RefSeq" id="WP_377120187.1">
    <property type="nucleotide sequence ID" value="NZ_JBHRSD010000002.1"/>
</dbReference>
<dbReference type="InterPro" id="IPR036038">
    <property type="entry name" value="Aminotransferase-like"/>
</dbReference>
<dbReference type="Gene3D" id="3.30.470.10">
    <property type="match status" value="1"/>
</dbReference>
<comment type="pathway">
    <text evidence="7">Cofactor biosynthesis; tetrahydrofolate biosynthesis; 4-aminobenzoate from chorismate: step 2/2.</text>
</comment>
<dbReference type="InterPro" id="IPR017824">
    <property type="entry name" value="Aminodeoxychorismate_lyase_IV"/>
</dbReference>
<dbReference type="EC" id="4.1.3.38" evidence="8 10"/>
<dbReference type="InterPro" id="IPR043132">
    <property type="entry name" value="BCAT-like_C"/>
</dbReference>
<evidence type="ECO:0000256" key="6">
    <source>
        <dbReference type="ARBA" id="ARBA00023239"/>
    </source>
</evidence>
<dbReference type="NCBIfam" id="TIGR03461">
    <property type="entry name" value="pabC_Proteo"/>
    <property type="match status" value="1"/>
</dbReference>
<accession>A0ABV7CF16</accession>
<dbReference type="Gene3D" id="3.20.10.10">
    <property type="entry name" value="D-amino Acid Aminotransferase, subunit A, domain 2"/>
    <property type="match status" value="1"/>
</dbReference>
<evidence type="ECO:0000256" key="10">
    <source>
        <dbReference type="NCBIfam" id="TIGR03461"/>
    </source>
</evidence>
<evidence type="ECO:0000313" key="12">
    <source>
        <dbReference type="Proteomes" id="UP001595453"/>
    </source>
</evidence>
<comment type="catalytic activity">
    <reaction evidence="9">
        <text>4-amino-4-deoxychorismate = 4-aminobenzoate + pyruvate + H(+)</text>
        <dbReference type="Rhea" id="RHEA:16201"/>
        <dbReference type="ChEBI" id="CHEBI:15361"/>
        <dbReference type="ChEBI" id="CHEBI:15378"/>
        <dbReference type="ChEBI" id="CHEBI:17836"/>
        <dbReference type="ChEBI" id="CHEBI:58406"/>
        <dbReference type="EC" id="4.1.3.38"/>
    </reaction>
</comment>
<comment type="subunit">
    <text evidence="3">Homodimer.</text>
</comment>